<evidence type="ECO:0000256" key="1">
    <source>
        <dbReference type="SAM" id="SignalP"/>
    </source>
</evidence>
<keyword evidence="1" id="KW-0732">Signal</keyword>
<comment type="caution">
    <text evidence="2">The sequence shown here is derived from an EMBL/GenBank/DDBJ whole genome shotgun (WGS) entry which is preliminary data.</text>
</comment>
<protein>
    <recommendedName>
        <fullName evidence="4">YkuD domain-containing protein</fullName>
    </recommendedName>
</protein>
<evidence type="ECO:0000313" key="2">
    <source>
        <dbReference type="EMBL" id="MFC5176612.1"/>
    </source>
</evidence>
<dbReference type="Proteomes" id="UP001596087">
    <property type="component" value="Unassembled WGS sequence"/>
</dbReference>
<feature type="chain" id="PRO_5046753019" description="YkuD domain-containing protein" evidence="1">
    <location>
        <begin position="27"/>
        <end position="218"/>
    </location>
</feature>
<evidence type="ECO:0000313" key="3">
    <source>
        <dbReference type="Proteomes" id="UP001596087"/>
    </source>
</evidence>
<feature type="signal peptide" evidence="1">
    <location>
        <begin position="1"/>
        <end position="26"/>
    </location>
</feature>
<accession>A0ABW0BHZ6</accession>
<name>A0ABW0BHZ6_9ACTN</name>
<gene>
    <name evidence="2" type="ORF">ACFPGP_08000</name>
</gene>
<keyword evidence="3" id="KW-1185">Reference proteome</keyword>
<reference evidence="3" key="1">
    <citation type="journal article" date="2019" name="Int. J. Syst. Evol. Microbiol.">
        <title>The Global Catalogue of Microorganisms (GCM) 10K type strain sequencing project: providing services to taxonomists for standard genome sequencing and annotation.</title>
        <authorList>
            <consortium name="The Broad Institute Genomics Platform"/>
            <consortium name="The Broad Institute Genome Sequencing Center for Infectious Disease"/>
            <person name="Wu L."/>
            <person name="Ma J."/>
        </authorList>
    </citation>
    <scope>NUCLEOTIDE SEQUENCE [LARGE SCALE GENOMIC DNA]</scope>
    <source>
        <strain evidence="3">DFY41</strain>
    </source>
</reference>
<evidence type="ECO:0008006" key="4">
    <source>
        <dbReference type="Google" id="ProtNLM"/>
    </source>
</evidence>
<proteinExistence type="predicted"/>
<dbReference type="RefSeq" id="WP_378589067.1">
    <property type="nucleotide sequence ID" value="NZ_JBHSKD010000008.1"/>
</dbReference>
<organism evidence="2 3">
    <name type="scientific">Nocardioides taihuensis</name>
    <dbReference type="NCBI Taxonomy" id="1835606"/>
    <lineage>
        <taxon>Bacteria</taxon>
        <taxon>Bacillati</taxon>
        <taxon>Actinomycetota</taxon>
        <taxon>Actinomycetes</taxon>
        <taxon>Propionibacteriales</taxon>
        <taxon>Nocardioidaceae</taxon>
        <taxon>Nocardioides</taxon>
    </lineage>
</organism>
<dbReference type="EMBL" id="JBHSKD010000008">
    <property type="protein sequence ID" value="MFC5176612.1"/>
    <property type="molecule type" value="Genomic_DNA"/>
</dbReference>
<sequence>MARVRALVALLLAALVVAAPALPADAGAPVATSGPTSAPAGDGPRLKARIVFVKDYDHPWRSEVVWRVTRRQADGDVVLRDRKSWRAGSGFGGGSTTDPCVRNVGWLPDGRYRVTQHANYQGSLIHGRAFFLGAKECPDGTLRTDLFLHTETGDRNRQCANRPGDQICRWEAPKVNDWRSHGCIKMDPASLRQLTRHFHRWFDAGVRYPARRVSLRVR</sequence>